<dbReference type="Proteomes" id="UP000220006">
    <property type="component" value="Unassembled WGS sequence"/>
</dbReference>
<comment type="caution">
    <text evidence="1">The sequence shown here is derived from an EMBL/GenBank/DDBJ whole genome shotgun (WGS) entry which is preliminary data.</text>
</comment>
<reference evidence="1 2" key="1">
    <citation type="submission" date="2017-09" db="EMBL/GenBank/DDBJ databases">
        <title>Large-scale bioinformatics analysis of Bacillus genomes uncovers conserved roles of natural products in bacterial physiology.</title>
        <authorList>
            <consortium name="Agbiome Team Llc"/>
            <person name="Bleich R.M."/>
            <person name="Grubbs K.J."/>
            <person name="Santa Maria K.C."/>
            <person name="Allen S.E."/>
            <person name="Farag S."/>
            <person name="Shank E.A."/>
            <person name="Bowers A."/>
        </authorList>
    </citation>
    <scope>NUCLEOTIDE SEQUENCE [LARGE SCALE GENOMIC DNA]</scope>
    <source>
        <strain evidence="1 2">AFS096845</strain>
    </source>
</reference>
<dbReference type="AlphaFoldDB" id="A0A2A7HUG5"/>
<evidence type="ECO:0000313" key="2">
    <source>
        <dbReference type="Proteomes" id="UP000220006"/>
    </source>
</evidence>
<sequence>MLNSLYCDSTGFGEGYGLEIYGEPQEQQKLGTRVSWSPDICLTITIKPANLICTGYATPINQKIFSSECGEVNACYSAFIFDIWFHVDISETPRPTPFTMPKLTLDLLFTDIDGVVKFETHGYDPNPSYQGAGNPLQPNFGKRFTIISDKEGRLEVNLELHDSATGKIVRYADSILCTRNCA</sequence>
<gene>
    <name evidence="1" type="ORF">COM96_18805</name>
</gene>
<name>A0A2A7HUG5_BACCE</name>
<accession>A0A2A7HUG5</accession>
<organism evidence="1 2">
    <name type="scientific">Bacillus cereus</name>
    <dbReference type="NCBI Taxonomy" id="1396"/>
    <lineage>
        <taxon>Bacteria</taxon>
        <taxon>Bacillati</taxon>
        <taxon>Bacillota</taxon>
        <taxon>Bacilli</taxon>
        <taxon>Bacillales</taxon>
        <taxon>Bacillaceae</taxon>
        <taxon>Bacillus</taxon>
        <taxon>Bacillus cereus group</taxon>
    </lineage>
</organism>
<dbReference type="EMBL" id="NVLK01000040">
    <property type="protein sequence ID" value="PEC20560.1"/>
    <property type="molecule type" value="Genomic_DNA"/>
</dbReference>
<evidence type="ECO:0000313" key="1">
    <source>
        <dbReference type="EMBL" id="PEC20560.1"/>
    </source>
</evidence>
<proteinExistence type="predicted"/>
<protein>
    <submittedName>
        <fullName evidence="1">Uncharacterized protein</fullName>
    </submittedName>
</protein>